<evidence type="ECO:0000256" key="1">
    <source>
        <dbReference type="SAM" id="SignalP"/>
    </source>
</evidence>
<evidence type="ECO:0000313" key="2">
    <source>
        <dbReference type="EMBL" id="BAD45561.1"/>
    </source>
</evidence>
<reference evidence="3" key="1">
    <citation type="journal article" date="2005" name="Nature">
        <title>The map-based sequence of the rice genome.</title>
        <authorList>
            <consortium name="International rice genome sequencing project (IRGSP)"/>
            <person name="Matsumoto T."/>
            <person name="Wu J."/>
            <person name="Kanamori H."/>
            <person name="Katayose Y."/>
            <person name="Fujisawa M."/>
            <person name="Namiki N."/>
            <person name="Mizuno H."/>
            <person name="Yamamoto K."/>
            <person name="Antonio B.A."/>
            <person name="Baba T."/>
            <person name="Sakata K."/>
            <person name="Nagamura Y."/>
            <person name="Aoki H."/>
            <person name="Arikawa K."/>
            <person name="Arita K."/>
            <person name="Bito T."/>
            <person name="Chiden Y."/>
            <person name="Fujitsuka N."/>
            <person name="Fukunaka R."/>
            <person name="Hamada M."/>
            <person name="Harada C."/>
            <person name="Hayashi A."/>
            <person name="Hijishita S."/>
            <person name="Honda M."/>
            <person name="Hosokawa S."/>
            <person name="Ichikawa Y."/>
            <person name="Idonuma A."/>
            <person name="Iijima M."/>
            <person name="Ikeda M."/>
            <person name="Ikeno M."/>
            <person name="Ito K."/>
            <person name="Ito S."/>
            <person name="Ito T."/>
            <person name="Ito Y."/>
            <person name="Ito Y."/>
            <person name="Iwabuchi A."/>
            <person name="Kamiya K."/>
            <person name="Karasawa W."/>
            <person name="Kurita K."/>
            <person name="Katagiri S."/>
            <person name="Kikuta A."/>
            <person name="Kobayashi H."/>
            <person name="Kobayashi N."/>
            <person name="Machita K."/>
            <person name="Maehara T."/>
            <person name="Masukawa M."/>
            <person name="Mizubayashi T."/>
            <person name="Mukai Y."/>
            <person name="Nagasaki H."/>
            <person name="Nagata Y."/>
            <person name="Naito S."/>
            <person name="Nakashima M."/>
            <person name="Nakama Y."/>
            <person name="Nakamichi Y."/>
            <person name="Nakamura M."/>
            <person name="Meguro A."/>
            <person name="Negishi M."/>
            <person name="Ohta I."/>
            <person name="Ohta T."/>
            <person name="Okamoto M."/>
            <person name="Ono N."/>
            <person name="Saji S."/>
            <person name="Sakaguchi M."/>
            <person name="Sakai K."/>
            <person name="Shibata M."/>
            <person name="Shimokawa T."/>
            <person name="Song J."/>
            <person name="Takazaki Y."/>
            <person name="Terasawa K."/>
            <person name="Tsugane M."/>
            <person name="Tsuji K."/>
            <person name="Ueda S."/>
            <person name="Waki K."/>
            <person name="Yamagata H."/>
            <person name="Yamamoto M."/>
            <person name="Yamamoto S."/>
            <person name="Yamane H."/>
            <person name="Yoshiki S."/>
            <person name="Yoshihara R."/>
            <person name="Yukawa K."/>
            <person name="Zhong H."/>
            <person name="Yano M."/>
            <person name="Yuan Q."/>
            <person name="Ouyang S."/>
            <person name="Liu J."/>
            <person name="Jones K.M."/>
            <person name="Gansberger K."/>
            <person name="Moffat K."/>
            <person name="Hill J."/>
            <person name="Bera J."/>
            <person name="Fadrosh D."/>
            <person name="Jin S."/>
            <person name="Johri S."/>
            <person name="Kim M."/>
            <person name="Overton L."/>
            <person name="Reardon M."/>
            <person name="Tsitrin T."/>
            <person name="Vuong H."/>
            <person name="Weaver B."/>
            <person name="Ciecko A."/>
            <person name="Tallon L."/>
            <person name="Jackson J."/>
            <person name="Pai G."/>
            <person name="Aken S.V."/>
            <person name="Utterback T."/>
            <person name="Reidmuller S."/>
            <person name="Feldblyum T."/>
            <person name="Hsiao J."/>
            <person name="Zismann V."/>
            <person name="Iobst S."/>
            <person name="de Vazeille A.R."/>
            <person name="Buell C.R."/>
            <person name="Ying K."/>
            <person name="Li Y."/>
            <person name="Lu T."/>
            <person name="Huang Y."/>
            <person name="Zhao Q."/>
            <person name="Feng Q."/>
            <person name="Zhang L."/>
            <person name="Zhu J."/>
            <person name="Weng Q."/>
            <person name="Mu J."/>
            <person name="Lu Y."/>
            <person name="Fan D."/>
            <person name="Liu Y."/>
            <person name="Guan J."/>
            <person name="Zhang Y."/>
            <person name="Yu S."/>
            <person name="Liu X."/>
            <person name="Zhang Y."/>
            <person name="Hong G."/>
            <person name="Han B."/>
            <person name="Choisne N."/>
            <person name="Demange N."/>
            <person name="Orjeda G."/>
            <person name="Samain S."/>
            <person name="Cattolico L."/>
            <person name="Pelletier E."/>
            <person name="Couloux A."/>
            <person name="Segurens B."/>
            <person name="Wincker P."/>
            <person name="D'Hont A."/>
            <person name="Scarpelli C."/>
            <person name="Weissenbach J."/>
            <person name="Salanoubat M."/>
            <person name="Quetier F."/>
            <person name="Yu Y."/>
            <person name="Kim H.R."/>
            <person name="Rambo T."/>
            <person name="Currie J."/>
            <person name="Collura K."/>
            <person name="Luo M."/>
            <person name="Yang T."/>
            <person name="Ammiraju J.S.S."/>
            <person name="Engler F."/>
            <person name="Soderlund C."/>
            <person name="Wing R.A."/>
            <person name="Palmer L.E."/>
            <person name="de la Bastide M."/>
            <person name="Spiegel L."/>
            <person name="Nascimento L."/>
            <person name="Zutavern T."/>
            <person name="O'Shaughnessy A."/>
            <person name="Dike S."/>
            <person name="Dedhia N."/>
            <person name="Preston R."/>
            <person name="Balija V."/>
            <person name="McCombie W.R."/>
            <person name="Chow T."/>
            <person name="Chen H."/>
            <person name="Chung M."/>
            <person name="Chen C."/>
            <person name="Shaw J."/>
            <person name="Wu H."/>
            <person name="Hsiao K."/>
            <person name="Chao Y."/>
            <person name="Chu M."/>
            <person name="Cheng C."/>
            <person name="Hour A."/>
            <person name="Lee P."/>
            <person name="Lin S."/>
            <person name="Lin Y."/>
            <person name="Liou J."/>
            <person name="Liu S."/>
            <person name="Hsing Y."/>
            <person name="Raghuvanshi S."/>
            <person name="Mohanty A."/>
            <person name="Bharti A.K."/>
            <person name="Gaur A."/>
            <person name="Gupta V."/>
            <person name="Kumar D."/>
            <person name="Ravi V."/>
            <person name="Vij S."/>
            <person name="Kapur A."/>
            <person name="Khurana P."/>
            <person name="Khurana P."/>
            <person name="Khurana J.P."/>
            <person name="Tyagi A.K."/>
            <person name="Gaikwad K."/>
            <person name="Singh A."/>
            <person name="Dalal V."/>
            <person name="Srivastava S."/>
            <person name="Dixit A."/>
            <person name="Pal A.K."/>
            <person name="Ghazi I.A."/>
            <person name="Yadav M."/>
            <person name="Pandit A."/>
            <person name="Bhargava A."/>
            <person name="Sureshbabu K."/>
            <person name="Batra K."/>
            <person name="Sharma T.R."/>
            <person name="Mohapatra T."/>
            <person name="Singh N.K."/>
            <person name="Messing J."/>
            <person name="Nelson A.B."/>
            <person name="Fuks G."/>
            <person name="Kavchok S."/>
            <person name="Keizer G."/>
            <person name="Linton E."/>
            <person name="Llaca V."/>
            <person name="Song R."/>
            <person name="Tanyolac B."/>
            <person name="Young S."/>
            <person name="Ho-Il K."/>
            <person name="Hahn J.H."/>
            <person name="Sangsakoo G."/>
            <person name="Vanavichit A."/>
            <person name="de Mattos Luiz.A.T."/>
            <person name="Zimmer P.D."/>
            <person name="Malone G."/>
            <person name="Dellagostin O."/>
            <person name="de Oliveira A.C."/>
            <person name="Bevan M."/>
            <person name="Bancroft I."/>
            <person name="Minx P."/>
            <person name="Cordum H."/>
            <person name="Wilson R."/>
            <person name="Cheng Z."/>
            <person name="Jin W."/>
            <person name="Jiang J."/>
            <person name="Leong S.A."/>
            <person name="Iwama H."/>
            <person name="Gojobori T."/>
            <person name="Itoh T."/>
            <person name="Niimura Y."/>
            <person name="Fujii Y."/>
            <person name="Habara T."/>
            <person name="Sakai H."/>
            <person name="Sato Y."/>
            <person name="Wilson G."/>
            <person name="Kumar K."/>
            <person name="McCouch S."/>
            <person name="Juretic N."/>
            <person name="Hoen D."/>
            <person name="Wright S."/>
            <person name="Bruskiewich R."/>
            <person name="Bureau T."/>
            <person name="Miyao A."/>
            <person name="Hirochika H."/>
            <person name="Nishikawa T."/>
            <person name="Kadowaki K."/>
            <person name="Sugiura M."/>
            <person name="Burr B."/>
            <person name="Sasaki T."/>
        </authorList>
    </citation>
    <scope>NUCLEOTIDE SEQUENCE [LARGE SCALE GENOMIC DNA]</scope>
    <source>
        <strain evidence="3">cv. Nipponbare</strain>
    </source>
</reference>
<sequence length="93" mass="10324">MATIPGLLLICLLMILPVLSTNRSERGGAELVHRSNWVQPLNRAAVDSEAVHGEGGNKVFGKRFARLLPVRPRRLAFLSARVLRAFVDAHNRE</sequence>
<dbReference type="Proteomes" id="UP000000763">
    <property type="component" value="Chromosome 6"/>
</dbReference>
<protein>
    <recommendedName>
        <fullName evidence="4">Secreted protein</fullName>
    </recommendedName>
</protein>
<reference evidence="3" key="2">
    <citation type="journal article" date="2008" name="Nucleic Acids Res.">
        <title>The rice annotation project database (RAP-DB): 2008 update.</title>
        <authorList>
            <consortium name="The rice annotation project (RAP)"/>
        </authorList>
    </citation>
    <scope>GENOME REANNOTATION</scope>
    <source>
        <strain evidence="3">cv. Nipponbare</strain>
    </source>
</reference>
<gene>
    <name evidence="2" type="primary">P0009H10.28</name>
</gene>
<evidence type="ECO:0008006" key="4">
    <source>
        <dbReference type="Google" id="ProtNLM"/>
    </source>
</evidence>
<feature type="chain" id="PRO_5004267916" description="Secreted protein" evidence="1">
    <location>
        <begin position="21"/>
        <end position="93"/>
    </location>
</feature>
<dbReference type="AlphaFoldDB" id="Q655F6"/>
<keyword evidence="1" id="KW-0732">Signal</keyword>
<accession>Q655F6</accession>
<name>Q655F6_ORYSJ</name>
<proteinExistence type="predicted"/>
<organism evidence="2 3">
    <name type="scientific">Oryza sativa subsp. japonica</name>
    <name type="common">Rice</name>
    <dbReference type="NCBI Taxonomy" id="39947"/>
    <lineage>
        <taxon>Eukaryota</taxon>
        <taxon>Viridiplantae</taxon>
        <taxon>Streptophyta</taxon>
        <taxon>Embryophyta</taxon>
        <taxon>Tracheophyta</taxon>
        <taxon>Spermatophyta</taxon>
        <taxon>Magnoliopsida</taxon>
        <taxon>Liliopsida</taxon>
        <taxon>Poales</taxon>
        <taxon>Poaceae</taxon>
        <taxon>BOP clade</taxon>
        <taxon>Oryzoideae</taxon>
        <taxon>Oryzeae</taxon>
        <taxon>Oryzinae</taxon>
        <taxon>Oryza</taxon>
        <taxon>Oryza sativa</taxon>
    </lineage>
</organism>
<evidence type="ECO:0000313" key="3">
    <source>
        <dbReference type="Proteomes" id="UP000000763"/>
    </source>
</evidence>
<feature type="signal peptide" evidence="1">
    <location>
        <begin position="1"/>
        <end position="20"/>
    </location>
</feature>
<dbReference type="EMBL" id="AP003766">
    <property type="protein sequence ID" value="BAD45561.1"/>
    <property type="molecule type" value="Genomic_DNA"/>
</dbReference>